<keyword evidence="5 8" id="KW-0233">DNA recombination</keyword>
<gene>
    <name evidence="8 10" type="primary">recO</name>
    <name evidence="10" type="ORF">LA374_12405</name>
</gene>
<dbReference type="HAMAP" id="MF_00201">
    <property type="entry name" value="RecO"/>
    <property type="match status" value="1"/>
</dbReference>
<dbReference type="Gene3D" id="2.40.50.140">
    <property type="entry name" value="Nucleic acid-binding proteins"/>
    <property type="match status" value="1"/>
</dbReference>
<evidence type="ECO:0000256" key="8">
    <source>
        <dbReference type="HAMAP-Rule" id="MF_00201"/>
    </source>
</evidence>
<dbReference type="EMBL" id="JAIRBT010000015">
    <property type="protein sequence ID" value="MBZ6066999.1"/>
    <property type="molecule type" value="Genomic_DNA"/>
</dbReference>
<evidence type="ECO:0000256" key="2">
    <source>
        <dbReference type="ARBA" id="ARBA00007452"/>
    </source>
</evidence>
<dbReference type="PANTHER" id="PTHR33991:SF1">
    <property type="entry name" value="DNA REPAIR PROTEIN RECO"/>
    <property type="match status" value="1"/>
</dbReference>
<comment type="caution">
    <text evidence="10">The sequence shown here is derived from an EMBL/GenBank/DDBJ whole genome shotgun (WGS) entry which is preliminary data.</text>
</comment>
<dbReference type="InterPro" id="IPR012340">
    <property type="entry name" value="NA-bd_OB-fold"/>
</dbReference>
<evidence type="ECO:0000256" key="4">
    <source>
        <dbReference type="ARBA" id="ARBA00022763"/>
    </source>
</evidence>
<comment type="function">
    <text evidence="1 8">Involved in DNA repair and RecF pathway recombination.</text>
</comment>
<dbReference type="InterPro" id="IPR037278">
    <property type="entry name" value="ARFGAP/RecO"/>
</dbReference>
<keyword evidence="4 8" id="KW-0227">DNA damage</keyword>
<dbReference type="PANTHER" id="PTHR33991">
    <property type="entry name" value="DNA REPAIR PROTEIN RECO"/>
    <property type="match status" value="1"/>
</dbReference>
<evidence type="ECO:0000256" key="3">
    <source>
        <dbReference type="ARBA" id="ARBA00021310"/>
    </source>
</evidence>
<keyword evidence="6 8" id="KW-0234">DNA repair</keyword>
<dbReference type="Proteomes" id="UP000774958">
    <property type="component" value="Unassembled WGS sequence"/>
</dbReference>
<dbReference type="RefSeq" id="WP_050667451.1">
    <property type="nucleotide sequence ID" value="NZ_CDDB01000079.1"/>
</dbReference>
<evidence type="ECO:0000313" key="11">
    <source>
        <dbReference type="Proteomes" id="UP000774958"/>
    </source>
</evidence>
<evidence type="ECO:0000259" key="9">
    <source>
        <dbReference type="Pfam" id="PF11967"/>
    </source>
</evidence>
<keyword evidence="11" id="KW-1185">Reference proteome</keyword>
<dbReference type="InterPro" id="IPR003717">
    <property type="entry name" value="RecO"/>
</dbReference>
<dbReference type="NCBIfam" id="TIGR00613">
    <property type="entry name" value="reco"/>
    <property type="match status" value="1"/>
</dbReference>
<dbReference type="SUPFAM" id="SSF50249">
    <property type="entry name" value="Nucleic acid-binding proteins"/>
    <property type="match status" value="1"/>
</dbReference>
<comment type="similarity">
    <text evidence="2 8">Belongs to the RecO family.</text>
</comment>
<protein>
    <recommendedName>
        <fullName evidence="3 8">DNA repair protein RecO</fullName>
    </recommendedName>
    <alternativeName>
        <fullName evidence="7 8">Recombination protein O</fullName>
    </alternativeName>
</protein>
<accession>A0ABS7VC85</accession>
<dbReference type="Gene3D" id="1.20.1440.120">
    <property type="entry name" value="Recombination protein O, C-terminal domain"/>
    <property type="match status" value="1"/>
</dbReference>
<evidence type="ECO:0000256" key="7">
    <source>
        <dbReference type="ARBA" id="ARBA00033409"/>
    </source>
</evidence>
<name>A0ABS7VC85_9GAMM</name>
<proteinExistence type="inferred from homology"/>
<dbReference type="Pfam" id="PF11967">
    <property type="entry name" value="RecO_N"/>
    <property type="match status" value="1"/>
</dbReference>
<dbReference type="InterPro" id="IPR022572">
    <property type="entry name" value="DNA_rep/recomb_RecO_N"/>
</dbReference>
<feature type="domain" description="DNA replication/recombination mediator RecO N-terminal" evidence="9">
    <location>
        <begin position="13"/>
        <end position="82"/>
    </location>
</feature>
<evidence type="ECO:0000256" key="6">
    <source>
        <dbReference type="ARBA" id="ARBA00023204"/>
    </source>
</evidence>
<dbReference type="InterPro" id="IPR042242">
    <property type="entry name" value="RecO_C"/>
</dbReference>
<sequence>MQPRSRDGGDQVAAFVIHTRPYRETSQLVEVFSAELGRLTLVAKGSRTQRSPLKGVLQPFARLALSWRGRGDLKTLTRAELLLLPTRLSGDRLFYGLYLNELVYYLLESGTPFPEVFEAYAEALTLLADTPVPELPLRRFEFLLLEALGYAVDFEITADEESPILPDCLYGFERELGFVARERTPDPANLFLGAHLHAFAEHRFDTPAILQAAKRFSRLALQPYLGHRRLRSRELFLKRKVSSKE</sequence>
<evidence type="ECO:0000256" key="1">
    <source>
        <dbReference type="ARBA" id="ARBA00003065"/>
    </source>
</evidence>
<reference evidence="10 11" key="1">
    <citation type="submission" date="2021-09" db="EMBL/GenBank/DDBJ databases">
        <title>Aeromonas schubertii isolated from Asian sea bass.</title>
        <authorList>
            <person name="Pinpimai K."/>
        </authorList>
    </citation>
    <scope>NUCLEOTIDE SEQUENCE [LARGE SCALE GENOMIC DNA]</scope>
    <source>
        <strain evidence="10 11">CHULA2021a</strain>
    </source>
</reference>
<organism evidence="10 11">
    <name type="scientific">Aeromonas schubertii</name>
    <dbReference type="NCBI Taxonomy" id="652"/>
    <lineage>
        <taxon>Bacteria</taxon>
        <taxon>Pseudomonadati</taxon>
        <taxon>Pseudomonadota</taxon>
        <taxon>Gammaproteobacteria</taxon>
        <taxon>Aeromonadales</taxon>
        <taxon>Aeromonadaceae</taxon>
        <taxon>Aeromonas</taxon>
    </lineage>
</organism>
<dbReference type="SUPFAM" id="SSF57863">
    <property type="entry name" value="ArfGap/RecO-like zinc finger"/>
    <property type="match status" value="1"/>
</dbReference>
<dbReference type="Pfam" id="PF02565">
    <property type="entry name" value="RecO_C"/>
    <property type="match status" value="1"/>
</dbReference>
<evidence type="ECO:0000256" key="5">
    <source>
        <dbReference type="ARBA" id="ARBA00023172"/>
    </source>
</evidence>
<evidence type="ECO:0000313" key="10">
    <source>
        <dbReference type="EMBL" id="MBZ6066999.1"/>
    </source>
</evidence>